<comment type="caution">
    <text evidence="1">The sequence shown here is derived from an EMBL/GenBank/DDBJ whole genome shotgun (WGS) entry which is preliminary data.</text>
</comment>
<accession>A0A8S1N3S8</accession>
<dbReference type="Proteomes" id="UP000692954">
    <property type="component" value="Unassembled WGS sequence"/>
</dbReference>
<gene>
    <name evidence="1" type="ORF">PSON_ATCC_30995.1.T0510011</name>
</gene>
<proteinExistence type="predicted"/>
<evidence type="ECO:0000313" key="2">
    <source>
        <dbReference type="Proteomes" id="UP000692954"/>
    </source>
</evidence>
<name>A0A8S1N3S8_9CILI</name>
<organism evidence="1 2">
    <name type="scientific">Paramecium sonneborni</name>
    <dbReference type="NCBI Taxonomy" id="65129"/>
    <lineage>
        <taxon>Eukaryota</taxon>
        <taxon>Sar</taxon>
        <taxon>Alveolata</taxon>
        <taxon>Ciliophora</taxon>
        <taxon>Intramacronucleata</taxon>
        <taxon>Oligohymenophorea</taxon>
        <taxon>Peniculida</taxon>
        <taxon>Parameciidae</taxon>
        <taxon>Paramecium</taxon>
    </lineage>
</organism>
<dbReference type="AlphaFoldDB" id="A0A8S1N3S8"/>
<keyword evidence="2" id="KW-1185">Reference proteome</keyword>
<protein>
    <submittedName>
        <fullName evidence="1">Uncharacterized protein</fullName>
    </submittedName>
</protein>
<evidence type="ECO:0000313" key="1">
    <source>
        <dbReference type="EMBL" id="CAD8087100.1"/>
    </source>
</evidence>
<sequence>MSNSQSVQNSFEEFEEADYFDIEHYQYISQLIKMEEDFEKEQLFINRLELKLKLIIPFLLEFILNKDNLRQCISNLSKIIKNKQLNDQYVKVISNIKTQYHRLTLKQSKEEVAQILLWLLFEIENT</sequence>
<dbReference type="EMBL" id="CAJJDN010000051">
    <property type="protein sequence ID" value="CAD8087100.1"/>
    <property type="molecule type" value="Genomic_DNA"/>
</dbReference>
<reference evidence="1" key="1">
    <citation type="submission" date="2021-01" db="EMBL/GenBank/DDBJ databases">
        <authorList>
            <consortium name="Genoscope - CEA"/>
            <person name="William W."/>
        </authorList>
    </citation>
    <scope>NUCLEOTIDE SEQUENCE</scope>
</reference>
<dbReference type="OrthoDB" id="290117at2759"/>